<dbReference type="HOGENOM" id="CLU_010194_3_0_1"/>
<dbReference type="PANTHER" id="PTHR43550:SF3">
    <property type="entry name" value="3-KETODIHYDROSPHINGOSINE REDUCTASE"/>
    <property type="match status" value="1"/>
</dbReference>
<evidence type="ECO:0000313" key="2">
    <source>
        <dbReference type="EMBL" id="KDQ12773.1"/>
    </source>
</evidence>
<reference evidence="3" key="1">
    <citation type="journal article" date="2014" name="Proc. Natl. Acad. Sci. U.S.A.">
        <title>Extensive sampling of basidiomycete genomes demonstrates inadequacy of the white-rot/brown-rot paradigm for wood decay fungi.</title>
        <authorList>
            <person name="Riley R."/>
            <person name="Salamov A.A."/>
            <person name="Brown D.W."/>
            <person name="Nagy L.G."/>
            <person name="Floudas D."/>
            <person name="Held B.W."/>
            <person name="Levasseur A."/>
            <person name="Lombard V."/>
            <person name="Morin E."/>
            <person name="Otillar R."/>
            <person name="Lindquist E.A."/>
            <person name="Sun H."/>
            <person name="LaButti K.M."/>
            <person name="Schmutz J."/>
            <person name="Jabbour D."/>
            <person name="Luo H."/>
            <person name="Baker S.E."/>
            <person name="Pisabarro A.G."/>
            <person name="Walton J.D."/>
            <person name="Blanchette R.A."/>
            <person name="Henrissat B."/>
            <person name="Martin F."/>
            <person name="Cullen D."/>
            <person name="Hibbett D.S."/>
            <person name="Grigoriev I.V."/>
        </authorList>
    </citation>
    <scope>NUCLEOTIDE SEQUENCE [LARGE SCALE GENOMIC DNA]</scope>
    <source>
        <strain evidence="3">FD-172 SS1</strain>
    </source>
</reference>
<keyword evidence="3" id="KW-1185">Reference proteome</keyword>
<dbReference type="SUPFAM" id="SSF51735">
    <property type="entry name" value="NAD(P)-binding Rossmann-fold domains"/>
    <property type="match status" value="1"/>
</dbReference>
<dbReference type="FunFam" id="3.40.50.720:FF:000468">
    <property type="entry name" value="Short-chain dehydrogenase, putative"/>
    <property type="match status" value="1"/>
</dbReference>
<dbReference type="FunCoup" id="A0A067MAJ0">
    <property type="interactions" value="113"/>
</dbReference>
<name>A0A067MAJ0_BOTB1</name>
<dbReference type="InParanoid" id="A0A067MAJ0"/>
<feature type="transmembrane region" description="Helical" evidence="1">
    <location>
        <begin position="154"/>
        <end position="172"/>
    </location>
</feature>
<dbReference type="Pfam" id="PF00106">
    <property type="entry name" value="adh_short"/>
    <property type="match status" value="1"/>
</dbReference>
<evidence type="ECO:0008006" key="4">
    <source>
        <dbReference type="Google" id="ProtNLM"/>
    </source>
</evidence>
<organism evidence="2 3">
    <name type="scientific">Botryobasidium botryosum (strain FD-172 SS1)</name>
    <dbReference type="NCBI Taxonomy" id="930990"/>
    <lineage>
        <taxon>Eukaryota</taxon>
        <taxon>Fungi</taxon>
        <taxon>Dikarya</taxon>
        <taxon>Basidiomycota</taxon>
        <taxon>Agaricomycotina</taxon>
        <taxon>Agaricomycetes</taxon>
        <taxon>Cantharellales</taxon>
        <taxon>Botryobasidiaceae</taxon>
        <taxon>Botryobasidium</taxon>
    </lineage>
</organism>
<dbReference type="OrthoDB" id="10267115at2759"/>
<keyword evidence="1" id="KW-1133">Transmembrane helix</keyword>
<dbReference type="PANTHER" id="PTHR43550">
    <property type="entry name" value="3-KETODIHYDROSPHINGOSINE REDUCTASE"/>
    <property type="match status" value="1"/>
</dbReference>
<keyword evidence="1" id="KW-0812">Transmembrane</keyword>
<dbReference type="GO" id="GO:0047560">
    <property type="term" value="F:3-dehydrosphinganine reductase activity"/>
    <property type="evidence" value="ECO:0007669"/>
    <property type="project" value="TreeGrafter"/>
</dbReference>
<sequence length="322" mass="35315">MEFLSRFRRKTWNPKGLHCYITGGSSGLGLSLATRLTEQGAHVSIVARDEAKLKEALEILEAARVDPNQIIKSYSFALNSYDASAAAIDAACVPYGGRSPDALFLCAGSSKPRFFVEMDEAELLDGMTTGYWVQAWSALAASKKMVRESAKGKIIFVSSTLGYMTFLGYASYAPAKHAMRGLADTLRSELLLYGIDIHIFFPPTMYTPGYETENKTKPSVTSKIEEGDSAMTADQAAHALLRGVYKDQVHISSNLITSLFRASTRGAAPYHNPFADACLGIIAWIGVPFWRWSVDAEVKKHRKEHLGYLAQKGLIGEKTVVN</sequence>
<evidence type="ECO:0000313" key="3">
    <source>
        <dbReference type="Proteomes" id="UP000027195"/>
    </source>
</evidence>
<dbReference type="Gene3D" id="3.40.50.720">
    <property type="entry name" value="NAD(P)-binding Rossmann-like Domain"/>
    <property type="match status" value="1"/>
</dbReference>
<dbReference type="STRING" id="930990.A0A067MAJ0"/>
<dbReference type="EMBL" id="KL198048">
    <property type="protein sequence ID" value="KDQ12773.1"/>
    <property type="molecule type" value="Genomic_DNA"/>
</dbReference>
<dbReference type="GO" id="GO:0006666">
    <property type="term" value="P:3-keto-sphinganine metabolic process"/>
    <property type="evidence" value="ECO:0007669"/>
    <property type="project" value="TreeGrafter"/>
</dbReference>
<dbReference type="PRINTS" id="PR00081">
    <property type="entry name" value="GDHRDH"/>
</dbReference>
<proteinExistence type="predicted"/>
<dbReference type="InterPro" id="IPR036291">
    <property type="entry name" value="NAD(P)-bd_dom_sf"/>
</dbReference>
<gene>
    <name evidence="2" type="ORF">BOTBODRAFT_56572</name>
</gene>
<dbReference type="AlphaFoldDB" id="A0A067MAJ0"/>
<accession>A0A067MAJ0</accession>
<dbReference type="InterPro" id="IPR002347">
    <property type="entry name" value="SDR_fam"/>
</dbReference>
<keyword evidence="1" id="KW-0472">Membrane</keyword>
<evidence type="ECO:0000256" key="1">
    <source>
        <dbReference type="SAM" id="Phobius"/>
    </source>
</evidence>
<dbReference type="Proteomes" id="UP000027195">
    <property type="component" value="Unassembled WGS sequence"/>
</dbReference>
<protein>
    <recommendedName>
        <fullName evidence="4">3-ketodihydrosphingosine reductase TSC10</fullName>
    </recommendedName>
</protein>
<dbReference type="GO" id="GO:0005789">
    <property type="term" value="C:endoplasmic reticulum membrane"/>
    <property type="evidence" value="ECO:0007669"/>
    <property type="project" value="TreeGrafter"/>
</dbReference>
<dbReference type="GO" id="GO:0030148">
    <property type="term" value="P:sphingolipid biosynthetic process"/>
    <property type="evidence" value="ECO:0007669"/>
    <property type="project" value="TreeGrafter"/>
</dbReference>